<sequence length="146" mass="15837">MWSKAQLSVPVLIYPDYTLPFKLTTDASKTGLGAVLSQGQGHGDQTVAFASKVNSLTVAKYSISELECLAVHPVGRLHRWALTLQEYDFDIQYRPGKETHVADALSQSPVAEEENSNVRRDEIEEPGIGKGSDATGVESVPIGRVP</sequence>
<dbReference type="AlphaFoldDB" id="A0A9W7D7I4"/>
<evidence type="ECO:0000256" key="1">
    <source>
        <dbReference type="SAM" id="MobiDB-lite"/>
    </source>
</evidence>
<dbReference type="InterPro" id="IPR043502">
    <property type="entry name" value="DNA/RNA_pol_sf"/>
</dbReference>
<name>A0A9W7D7I4_9STRA</name>
<dbReference type="InterPro" id="IPR041577">
    <property type="entry name" value="RT_RNaseH_2"/>
</dbReference>
<protein>
    <submittedName>
        <fullName evidence="3">Unnamed protein product</fullName>
    </submittedName>
</protein>
<dbReference type="Pfam" id="PF17919">
    <property type="entry name" value="RT_RNaseH_2"/>
    <property type="match status" value="1"/>
</dbReference>
<dbReference type="Gene3D" id="3.10.20.370">
    <property type="match status" value="1"/>
</dbReference>
<proteinExistence type="predicted"/>
<feature type="region of interest" description="Disordered" evidence="1">
    <location>
        <begin position="102"/>
        <end position="146"/>
    </location>
</feature>
<accession>A0A9W7D7I4</accession>
<dbReference type="PANTHER" id="PTHR34072:SF58">
    <property type="entry name" value="DNA (CYTOSINE-5-)-METHYLTRANSFERASE"/>
    <property type="match status" value="1"/>
</dbReference>
<reference evidence="3" key="1">
    <citation type="submission" date="2023-04" db="EMBL/GenBank/DDBJ databases">
        <title>Phytophthora fragariaefolia NBRC 109709.</title>
        <authorList>
            <person name="Ichikawa N."/>
            <person name="Sato H."/>
            <person name="Tonouchi N."/>
        </authorList>
    </citation>
    <scope>NUCLEOTIDE SEQUENCE</scope>
    <source>
        <strain evidence="3">NBRC 109709</strain>
    </source>
</reference>
<dbReference type="Proteomes" id="UP001165121">
    <property type="component" value="Unassembled WGS sequence"/>
</dbReference>
<dbReference type="SUPFAM" id="SSF56672">
    <property type="entry name" value="DNA/RNA polymerases"/>
    <property type="match status" value="1"/>
</dbReference>
<organism evidence="3 4">
    <name type="scientific">Phytophthora fragariaefolia</name>
    <dbReference type="NCBI Taxonomy" id="1490495"/>
    <lineage>
        <taxon>Eukaryota</taxon>
        <taxon>Sar</taxon>
        <taxon>Stramenopiles</taxon>
        <taxon>Oomycota</taxon>
        <taxon>Peronosporomycetes</taxon>
        <taxon>Peronosporales</taxon>
        <taxon>Peronosporaceae</taxon>
        <taxon>Phytophthora</taxon>
    </lineage>
</organism>
<dbReference type="PANTHER" id="PTHR34072">
    <property type="entry name" value="ENZYMATIC POLYPROTEIN-RELATED"/>
    <property type="match status" value="1"/>
</dbReference>
<evidence type="ECO:0000313" key="4">
    <source>
        <dbReference type="Proteomes" id="UP001165121"/>
    </source>
</evidence>
<evidence type="ECO:0000313" key="3">
    <source>
        <dbReference type="EMBL" id="GMF55952.1"/>
    </source>
</evidence>
<comment type="caution">
    <text evidence="3">The sequence shown here is derived from an EMBL/GenBank/DDBJ whole genome shotgun (WGS) entry which is preliminary data.</text>
</comment>
<feature type="domain" description="Reverse transcriptase/retrotransposon-derived protein RNase H-like" evidence="2">
    <location>
        <begin position="7"/>
        <end position="73"/>
    </location>
</feature>
<dbReference type="CDD" id="cd09274">
    <property type="entry name" value="RNase_HI_RT_Ty3"/>
    <property type="match status" value="1"/>
</dbReference>
<gene>
    <name evidence="3" type="ORF">Pfra01_002365300</name>
</gene>
<keyword evidence="4" id="KW-1185">Reference proteome</keyword>
<dbReference type="OrthoDB" id="129142at2759"/>
<evidence type="ECO:0000259" key="2">
    <source>
        <dbReference type="Pfam" id="PF17919"/>
    </source>
</evidence>
<dbReference type="EMBL" id="BSXT01003879">
    <property type="protein sequence ID" value="GMF55952.1"/>
    <property type="molecule type" value="Genomic_DNA"/>
</dbReference>